<organism evidence="1 2">
    <name type="scientific">Desulfovibrio subterraneus</name>
    <dbReference type="NCBI Taxonomy" id="2718620"/>
    <lineage>
        <taxon>Bacteria</taxon>
        <taxon>Pseudomonadati</taxon>
        <taxon>Thermodesulfobacteriota</taxon>
        <taxon>Desulfovibrionia</taxon>
        <taxon>Desulfovibrionales</taxon>
        <taxon>Desulfovibrionaceae</taxon>
        <taxon>Desulfovibrio</taxon>
    </lineage>
</organism>
<comment type="caution">
    <text evidence="1">The sequence shown here is derived from an EMBL/GenBank/DDBJ whole genome shotgun (WGS) entry which is preliminary data.</text>
</comment>
<dbReference type="EMBL" id="BLVO01000016">
    <property type="protein sequence ID" value="GFM35135.1"/>
    <property type="molecule type" value="Genomic_DNA"/>
</dbReference>
<dbReference type="InterPro" id="IPR058240">
    <property type="entry name" value="rSAM_sf"/>
</dbReference>
<proteinExistence type="predicted"/>
<accession>A0A7J0BPS1</accession>
<evidence type="ECO:0000313" key="2">
    <source>
        <dbReference type="Proteomes" id="UP000503840"/>
    </source>
</evidence>
<dbReference type="SUPFAM" id="SSF102114">
    <property type="entry name" value="Radical SAM enzymes"/>
    <property type="match status" value="1"/>
</dbReference>
<dbReference type="Gene3D" id="3.20.20.70">
    <property type="entry name" value="Aldolase class I"/>
    <property type="match status" value="1"/>
</dbReference>
<protein>
    <recommendedName>
        <fullName evidence="3">4Fe4S-binding SPASM domain-containing protein</fullName>
    </recommendedName>
</protein>
<dbReference type="CDD" id="cd21109">
    <property type="entry name" value="SPASM"/>
    <property type="match status" value="1"/>
</dbReference>
<gene>
    <name evidence="1" type="ORF">DSM101010T_35000</name>
</gene>
<keyword evidence="2" id="KW-1185">Reference proteome</keyword>
<reference evidence="1 2" key="1">
    <citation type="submission" date="2020-05" db="EMBL/GenBank/DDBJ databases">
        <title>Draft genome sequence of Desulfovibrio sp. strain HN2T.</title>
        <authorList>
            <person name="Ueno A."/>
            <person name="Tamazawa S."/>
            <person name="Tamamura S."/>
            <person name="Murakami T."/>
            <person name="Kiyama T."/>
            <person name="Inomata H."/>
            <person name="Amano Y."/>
            <person name="Miyakawa K."/>
            <person name="Tamaki H."/>
            <person name="Naganuma T."/>
            <person name="Kaneko K."/>
        </authorList>
    </citation>
    <scope>NUCLEOTIDE SEQUENCE [LARGE SCALE GENOMIC DNA]</scope>
    <source>
        <strain evidence="1 2">HN2</strain>
    </source>
</reference>
<dbReference type="InterPro" id="IPR013785">
    <property type="entry name" value="Aldolase_TIM"/>
</dbReference>
<evidence type="ECO:0000313" key="1">
    <source>
        <dbReference type="EMBL" id="GFM35135.1"/>
    </source>
</evidence>
<dbReference type="Proteomes" id="UP000503840">
    <property type="component" value="Unassembled WGS sequence"/>
</dbReference>
<evidence type="ECO:0008006" key="3">
    <source>
        <dbReference type="Google" id="ProtNLM"/>
    </source>
</evidence>
<sequence length="310" mass="34440">MVNTNASLLTPELSDVLVDIGFDEILVSYHAGTDKNYKFLMTGNKNRVDANLSYLKDLKAKTGSKLPVVNFNYALHKLNANDHEKIAVSARELGVSAVIVNKYYGGRNALDCYDVAYDKEPDVGNRVLDEIYTFAKGVSVRLAPAAPDYWKESQLIEGDGLECVCDAPWKSMHFNPVLDAADCHYVGVCNRIELFKIDYSKINLGDDVVFSKIWNSSVLKYLRRTVNAGGAINSICRFCKNPNRAYWRNVDPAKYAAMRDDAVKKFFEEVRAVMGEVASVDGVIVLNCNPNADILLNVDRNDTVSGNDAD</sequence>
<name>A0A7J0BPS1_9BACT</name>
<dbReference type="AlphaFoldDB" id="A0A7J0BPS1"/>